<name>A0AAD9A2K3_9PEZI</name>
<evidence type="ECO:0000256" key="1">
    <source>
        <dbReference type="SAM" id="MobiDB-lite"/>
    </source>
</evidence>
<organism evidence="2 3">
    <name type="scientific">Colletotrichum chrysophilum</name>
    <dbReference type="NCBI Taxonomy" id="1836956"/>
    <lineage>
        <taxon>Eukaryota</taxon>
        <taxon>Fungi</taxon>
        <taxon>Dikarya</taxon>
        <taxon>Ascomycota</taxon>
        <taxon>Pezizomycotina</taxon>
        <taxon>Sordariomycetes</taxon>
        <taxon>Hypocreomycetidae</taxon>
        <taxon>Glomerellales</taxon>
        <taxon>Glomerellaceae</taxon>
        <taxon>Colletotrichum</taxon>
        <taxon>Colletotrichum gloeosporioides species complex</taxon>
    </lineage>
</organism>
<dbReference type="Proteomes" id="UP001243330">
    <property type="component" value="Unassembled WGS sequence"/>
</dbReference>
<keyword evidence="3" id="KW-1185">Reference proteome</keyword>
<comment type="caution">
    <text evidence="2">The sequence shown here is derived from an EMBL/GenBank/DDBJ whole genome shotgun (WGS) entry which is preliminary data.</text>
</comment>
<feature type="compositionally biased region" description="Basic and acidic residues" evidence="1">
    <location>
        <begin position="1"/>
        <end position="11"/>
    </location>
</feature>
<evidence type="ECO:0000313" key="2">
    <source>
        <dbReference type="EMBL" id="KAK1840013.1"/>
    </source>
</evidence>
<gene>
    <name evidence="2" type="ORF">CCHR01_17354</name>
</gene>
<sequence>MRPRQGGDHWTRPGTLTVCLGPPRTSQWPRPQVLNPSVEPEPEPEPGLSRTSSPQSLKYSCWLHRIAAWHGAQHAT</sequence>
<feature type="region of interest" description="Disordered" evidence="1">
    <location>
        <begin position="1"/>
        <end position="54"/>
    </location>
</feature>
<evidence type="ECO:0000313" key="3">
    <source>
        <dbReference type="Proteomes" id="UP001243330"/>
    </source>
</evidence>
<dbReference type="EMBL" id="JAQOWY010000603">
    <property type="protein sequence ID" value="KAK1840013.1"/>
    <property type="molecule type" value="Genomic_DNA"/>
</dbReference>
<reference evidence="2" key="1">
    <citation type="submission" date="2023-01" db="EMBL/GenBank/DDBJ databases">
        <title>Colletotrichum chrysophilum M932 genome sequence.</title>
        <authorList>
            <person name="Baroncelli R."/>
        </authorList>
    </citation>
    <scope>NUCLEOTIDE SEQUENCE</scope>
    <source>
        <strain evidence="2">M932</strain>
    </source>
</reference>
<proteinExistence type="predicted"/>
<dbReference type="AlphaFoldDB" id="A0AAD9A2K3"/>
<accession>A0AAD9A2K3</accession>
<protein>
    <submittedName>
        <fullName evidence="2">Uncharacterized protein</fullName>
    </submittedName>
</protein>